<dbReference type="InterPro" id="IPR025534">
    <property type="entry name" value="DUF4420"/>
</dbReference>
<comment type="caution">
    <text evidence="1">The sequence shown here is derived from an EMBL/GenBank/DDBJ whole genome shotgun (WGS) entry which is preliminary data.</text>
</comment>
<organism evidence="1 2">
    <name type="scientific">Paramagnetospirillum magnetotacticum MS-1</name>
    <dbReference type="NCBI Taxonomy" id="272627"/>
    <lineage>
        <taxon>Bacteria</taxon>
        <taxon>Pseudomonadati</taxon>
        <taxon>Pseudomonadota</taxon>
        <taxon>Alphaproteobacteria</taxon>
        <taxon>Rhodospirillales</taxon>
        <taxon>Magnetospirillaceae</taxon>
        <taxon>Paramagnetospirillum</taxon>
    </lineage>
</organism>
<protein>
    <submittedName>
        <fullName evidence="1">Uncharacterized protein</fullName>
    </submittedName>
</protein>
<dbReference type="EMBL" id="JXSL01000033">
    <property type="protein sequence ID" value="KIL96957.1"/>
    <property type="molecule type" value="Genomic_DNA"/>
</dbReference>
<name>A0A0C2U678_PARME</name>
<reference evidence="1 2" key="1">
    <citation type="submission" date="2015-01" db="EMBL/GenBank/DDBJ databases">
        <title>Genome Sequence of Magnetospirillum magnetotacticum Strain MS-1.</title>
        <authorList>
            <person name="Marinov G.K."/>
            <person name="Smalley M.D."/>
            <person name="DeSalvo G."/>
        </authorList>
    </citation>
    <scope>NUCLEOTIDE SEQUENCE [LARGE SCALE GENOMIC DNA]</scope>
    <source>
        <strain evidence="1 2">MS-1</strain>
    </source>
</reference>
<accession>A0A0C2U678</accession>
<dbReference type="Pfam" id="PF14390">
    <property type="entry name" value="DUF4420"/>
    <property type="match status" value="1"/>
</dbReference>
<keyword evidence="2" id="KW-1185">Reference proteome</keyword>
<evidence type="ECO:0000313" key="2">
    <source>
        <dbReference type="Proteomes" id="UP000031971"/>
    </source>
</evidence>
<proteinExistence type="predicted"/>
<gene>
    <name evidence="1" type="ORF">CCC_01450</name>
</gene>
<dbReference type="AlphaFoldDB" id="A0A0C2U678"/>
<dbReference type="Proteomes" id="UP000031971">
    <property type="component" value="Unassembled WGS sequence"/>
</dbReference>
<evidence type="ECO:0000313" key="1">
    <source>
        <dbReference type="EMBL" id="KIL96957.1"/>
    </source>
</evidence>
<dbReference type="STRING" id="272627.CCC_01450"/>
<sequence>MAKPSGEALGASHAWLALSRKAAGGIDLFAMMAGDVVRLLEGCADVGEERLFQLFLSRIRAWQDFMERGQDGVLGQEAEVGLFGEMVVLKSVLDAGVPATFALDAWQGPLDGLQDFLVGSGAIEVKTTLSASGFPATVNSLEQLDETLRQPLYVAGVRLALGGAGMTLPEFTDVIREVLKDQPMALGMFESRLVRAGYLRALADKYVRRFVHSGTAVLPVEGDFPRLTRMNVGPGVRKARYEVDLDLSGVDDVGLVHALEKLGGM</sequence>